<name>A0AAN0MBG6_9RHOB</name>
<comment type="similarity">
    <text evidence="2">Belongs to the bacterial solute-binding protein 1 family.</text>
</comment>
<reference evidence="4" key="1">
    <citation type="submission" date="2024-04" db="EMBL/GenBank/DDBJ databases">
        <title>Phylogenomic analyses of a clade within the roseobacter group suggest taxonomic reassignments of species of the genera Aestuariivita, Citreicella, Loktanella, Nautella, Pelagibaca, Ruegeria, Thalassobius, Thiobacimonas and Tropicibacter, and the proposal o.</title>
        <authorList>
            <person name="Jeon C.O."/>
        </authorList>
    </citation>
    <scope>NUCLEOTIDE SEQUENCE</scope>
    <source>
        <strain evidence="4">SS1-5</strain>
    </source>
</reference>
<protein>
    <submittedName>
        <fullName evidence="4">ABC transporter substrate-binding protein</fullName>
    </submittedName>
</protein>
<dbReference type="PANTHER" id="PTHR43649:SF12">
    <property type="entry name" value="DIACETYLCHITOBIOSE BINDING PROTEIN DASA"/>
    <property type="match status" value="1"/>
</dbReference>
<sequence length="158" mass="16936">MTNKLTTFMTTAAFVASIAQGAAAQDVVLDVSAWKGNEAEPAGLPELIEKFEAENPGIDVELSYISRSDTDIVIPPRLQGGNAPDVLMVDMPLSRAWGDAGLLTDFGTDPEWYGRLTPALRDAVTLDGKVFAIPLEVIGMGLYTNMGLLRQVGIESPR</sequence>
<comment type="subcellular location">
    <subcellularLocation>
        <location evidence="1">Periplasm</location>
    </subcellularLocation>
</comment>
<dbReference type="Pfam" id="PF01547">
    <property type="entry name" value="SBP_bac_1"/>
    <property type="match status" value="1"/>
</dbReference>
<dbReference type="Gene3D" id="3.40.190.10">
    <property type="entry name" value="Periplasmic binding protein-like II"/>
    <property type="match status" value="1"/>
</dbReference>
<evidence type="ECO:0000313" key="4">
    <source>
        <dbReference type="EMBL" id="WZU68494.1"/>
    </source>
</evidence>
<dbReference type="EMBL" id="CP151767">
    <property type="protein sequence ID" value="WZU68494.1"/>
    <property type="molecule type" value="Genomic_DNA"/>
</dbReference>
<organism evidence="4 5">
    <name type="scientific">Yoonia rhodophyticola</name>
    <dbReference type="NCBI Taxonomy" id="3137370"/>
    <lineage>
        <taxon>Bacteria</taxon>
        <taxon>Pseudomonadati</taxon>
        <taxon>Pseudomonadota</taxon>
        <taxon>Alphaproteobacteria</taxon>
        <taxon>Rhodobacterales</taxon>
        <taxon>Paracoccaceae</taxon>
        <taxon>Yoonia</taxon>
    </lineage>
</organism>
<keyword evidence="5" id="KW-1185">Reference proteome</keyword>
<gene>
    <name evidence="4" type="ORF">AABB31_06275</name>
</gene>
<keyword evidence="3" id="KW-0732">Signal</keyword>
<evidence type="ECO:0000256" key="1">
    <source>
        <dbReference type="ARBA" id="ARBA00004418"/>
    </source>
</evidence>
<dbReference type="InterPro" id="IPR006059">
    <property type="entry name" value="SBP"/>
</dbReference>
<dbReference type="AlphaFoldDB" id="A0AAN0MBG6"/>
<feature type="signal peptide" evidence="3">
    <location>
        <begin position="1"/>
        <end position="24"/>
    </location>
</feature>
<dbReference type="SUPFAM" id="SSF53850">
    <property type="entry name" value="Periplasmic binding protein-like II"/>
    <property type="match status" value="1"/>
</dbReference>
<evidence type="ECO:0000256" key="2">
    <source>
        <dbReference type="ARBA" id="ARBA00008520"/>
    </source>
</evidence>
<evidence type="ECO:0000313" key="5">
    <source>
        <dbReference type="Proteomes" id="UP001470809"/>
    </source>
</evidence>
<feature type="chain" id="PRO_5042930342" evidence="3">
    <location>
        <begin position="25"/>
        <end position="158"/>
    </location>
</feature>
<evidence type="ECO:0000256" key="3">
    <source>
        <dbReference type="SAM" id="SignalP"/>
    </source>
</evidence>
<dbReference type="GO" id="GO:0042597">
    <property type="term" value="C:periplasmic space"/>
    <property type="evidence" value="ECO:0007669"/>
    <property type="project" value="UniProtKB-SubCell"/>
</dbReference>
<dbReference type="InterPro" id="IPR050490">
    <property type="entry name" value="Bact_solute-bd_prot1"/>
</dbReference>
<dbReference type="Proteomes" id="UP001470809">
    <property type="component" value="Chromosome"/>
</dbReference>
<dbReference type="PANTHER" id="PTHR43649">
    <property type="entry name" value="ARABINOSE-BINDING PROTEIN-RELATED"/>
    <property type="match status" value="1"/>
</dbReference>
<accession>A0AAN0MBG6</accession>
<proteinExistence type="inferred from homology"/>